<reference evidence="4" key="1">
    <citation type="journal article" date="2017" name="Genome Biol.">
        <title>Comparative genomics reveals high biological diversity and specific adaptations in the industrially and medically important fungal genus Aspergillus.</title>
        <authorList>
            <person name="de Vries R.P."/>
            <person name="Riley R."/>
            <person name="Wiebenga A."/>
            <person name="Aguilar-Osorio G."/>
            <person name="Amillis S."/>
            <person name="Uchima C.A."/>
            <person name="Anderluh G."/>
            <person name="Asadollahi M."/>
            <person name="Askin M."/>
            <person name="Barry K."/>
            <person name="Battaglia E."/>
            <person name="Bayram O."/>
            <person name="Benocci T."/>
            <person name="Braus-Stromeyer S.A."/>
            <person name="Caldana C."/>
            <person name="Canovas D."/>
            <person name="Cerqueira G.C."/>
            <person name="Chen F."/>
            <person name="Chen W."/>
            <person name="Choi C."/>
            <person name="Clum A."/>
            <person name="Dos Santos R.A."/>
            <person name="Damasio A.R."/>
            <person name="Diallinas G."/>
            <person name="Emri T."/>
            <person name="Fekete E."/>
            <person name="Flipphi M."/>
            <person name="Freyberg S."/>
            <person name="Gallo A."/>
            <person name="Gournas C."/>
            <person name="Habgood R."/>
            <person name="Hainaut M."/>
            <person name="Harispe M.L."/>
            <person name="Henrissat B."/>
            <person name="Hilden K.S."/>
            <person name="Hope R."/>
            <person name="Hossain A."/>
            <person name="Karabika E."/>
            <person name="Karaffa L."/>
            <person name="Karanyi Z."/>
            <person name="Krasevec N."/>
            <person name="Kuo A."/>
            <person name="Kusch H."/>
            <person name="LaButti K."/>
            <person name="Lagendijk E.L."/>
            <person name="Lapidus A."/>
            <person name="Levasseur A."/>
            <person name="Lindquist E."/>
            <person name="Lipzen A."/>
            <person name="Logrieco A.F."/>
            <person name="MacCabe A."/>
            <person name="Maekelae M.R."/>
            <person name="Malavazi I."/>
            <person name="Melin P."/>
            <person name="Meyer V."/>
            <person name="Mielnichuk N."/>
            <person name="Miskei M."/>
            <person name="Molnar A.P."/>
            <person name="Mule G."/>
            <person name="Ngan C.Y."/>
            <person name="Orejas M."/>
            <person name="Orosz E."/>
            <person name="Ouedraogo J.P."/>
            <person name="Overkamp K.M."/>
            <person name="Park H.-S."/>
            <person name="Perrone G."/>
            <person name="Piumi F."/>
            <person name="Punt P.J."/>
            <person name="Ram A.F."/>
            <person name="Ramon A."/>
            <person name="Rauscher S."/>
            <person name="Record E."/>
            <person name="Riano-Pachon D.M."/>
            <person name="Robert V."/>
            <person name="Roehrig J."/>
            <person name="Ruller R."/>
            <person name="Salamov A."/>
            <person name="Salih N.S."/>
            <person name="Samson R.A."/>
            <person name="Sandor E."/>
            <person name="Sanguinetti M."/>
            <person name="Schuetze T."/>
            <person name="Sepcic K."/>
            <person name="Shelest E."/>
            <person name="Sherlock G."/>
            <person name="Sophianopoulou V."/>
            <person name="Squina F.M."/>
            <person name="Sun H."/>
            <person name="Susca A."/>
            <person name="Todd R.B."/>
            <person name="Tsang A."/>
            <person name="Unkles S.E."/>
            <person name="van de Wiele N."/>
            <person name="van Rossen-Uffink D."/>
            <person name="Oliveira J.V."/>
            <person name="Vesth T.C."/>
            <person name="Visser J."/>
            <person name="Yu J.-H."/>
            <person name="Zhou M."/>
            <person name="Andersen M.R."/>
            <person name="Archer D.B."/>
            <person name="Baker S.E."/>
            <person name="Benoit I."/>
            <person name="Brakhage A.A."/>
            <person name="Braus G.H."/>
            <person name="Fischer R."/>
            <person name="Frisvad J.C."/>
            <person name="Goldman G.H."/>
            <person name="Houbraken J."/>
            <person name="Oakley B."/>
            <person name="Pocsi I."/>
            <person name="Scazzocchio C."/>
            <person name="Seiboth B."/>
            <person name="vanKuyk P.A."/>
            <person name="Wortman J."/>
            <person name="Dyer P.S."/>
            <person name="Grigoriev I.V."/>
        </authorList>
    </citation>
    <scope>NUCLEOTIDE SEQUENCE [LARGE SCALE GENOMIC DNA]</scope>
    <source>
        <strain evidence="4">CBS 593.65</strain>
    </source>
</reference>
<dbReference type="OrthoDB" id="506431at2759"/>
<dbReference type="VEuPathDB" id="FungiDB:ASPSYDRAFT_90261"/>
<organism evidence="3 4">
    <name type="scientific">Aspergillus sydowii CBS 593.65</name>
    <dbReference type="NCBI Taxonomy" id="1036612"/>
    <lineage>
        <taxon>Eukaryota</taxon>
        <taxon>Fungi</taxon>
        <taxon>Dikarya</taxon>
        <taxon>Ascomycota</taxon>
        <taxon>Pezizomycotina</taxon>
        <taxon>Eurotiomycetes</taxon>
        <taxon>Eurotiomycetidae</taxon>
        <taxon>Eurotiales</taxon>
        <taxon>Aspergillaceae</taxon>
        <taxon>Aspergillus</taxon>
        <taxon>Aspergillus subgen. Nidulantes</taxon>
    </lineage>
</organism>
<dbReference type="CDD" id="cd03443">
    <property type="entry name" value="PaaI_thioesterase"/>
    <property type="match status" value="1"/>
</dbReference>
<dbReference type="PANTHER" id="PTHR47260">
    <property type="entry name" value="UPF0644 PROTEIN PB2B4.06"/>
    <property type="match status" value="1"/>
</dbReference>
<dbReference type="InterPro" id="IPR006683">
    <property type="entry name" value="Thioestr_dom"/>
</dbReference>
<protein>
    <recommendedName>
        <fullName evidence="2">Thioesterase domain-containing protein</fullName>
    </recommendedName>
</protein>
<dbReference type="Pfam" id="PF03061">
    <property type="entry name" value="4HBT"/>
    <property type="match status" value="1"/>
</dbReference>
<dbReference type="Proteomes" id="UP000184356">
    <property type="component" value="Unassembled WGS sequence"/>
</dbReference>
<feature type="domain" description="Thioesterase" evidence="2">
    <location>
        <begin position="79"/>
        <end position="128"/>
    </location>
</feature>
<feature type="compositionally biased region" description="Gly residues" evidence="1">
    <location>
        <begin position="134"/>
        <end position="151"/>
    </location>
</feature>
<name>A0A1L9TF71_9EURO</name>
<dbReference type="InterPro" id="IPR052061">
    <property type="entry name" value="PTE-AB_protein"/>
</dbReference>
<dbReference type="EMBL" id="KV878587">
    <property type="protein sequence ID" value="OJJ58076.1"/>
    <property type="molecule type" value="Genomic_DNA"/>
</dbReference>
<dbReference type="AlphaFoldDB" id="A0A1L9TF71"/>
<proteinExistence type="predicted"/>
<sequence>MPPPIPPIFHTTPLTSTLLTDPSYESLPQSSASRFVDPFFRITARTSSAVLATHFLYRTAPSPEGHLLIHCGRGVTGQNGIAHGGFLATVMDEVTGNLISATGLDDGLGMFTVKLETGYKRPVFVGGTTTTSPGGSGSGSSTIGGGGGGDTGEMDAEKELGTGASVIVATAKLEKVEGRKVFVEAVIRDEQGEVCTTAEVIFVKKRPATGVL</sequence>
<keyword evidence="4" id="KW-1185">Reference proteome</keyword>
<evidence type="ECO:0000256" key="1">
    <source>
        <dbReference type="SAM" id="MobiDB-lite"/>
    </source>
</evidence>
<dbReference type="InterPro" id="IPR029069">
    <property type="entry name" value="HotDog_dom_sf"/>
</dbReference>
<dbReference type="STRING" id="1036612.A0A1L9TF71"/>
<dbReference type="SUPFAM" id="SSF54637">
    <property type="entry name" value="Thioesterase/thiol ester dehydrase-isomerase"/>
    <property type="match status" value="2"/>
</dbReference>
<evidence type="ECO:0000259" key="2">
    <source>
        <dbReference type="Pfam" id="PF03061"/>
    </source>
</evidence>
<dbReference type="RefSeq" id="XP_040701882.1">
    <property type="nucleotide sequence ID" value="XM_040852308.1"/>
</dbReference>
<gene>
    <name evidence="3" type="ORF">ASPSYDRAFT_90261</name>
</gene>
<accession>A0A1L9TF71</accession>
<evidence type="ECO:0000313" key="4">
    <source>
        <dbReference type="Proteomes" id="UP000184356"/>
    </source>
</evidence>
<dbReference type="PANTHER" id="PTHR47260:SF3">
    <property type="entry name" value="THIOESTERASE FAMILY PROTEIN (AFU_ORTHOLOGUE AFUA_7G03960)"/>
    <property type="match status" value="1"/>
</dbReference>
<dbReference type="Gene3D" id="3.10.129.10">
    <property type="entry name" value="Hotdog Thioesterase"/>
    <property type="match status" value="2"/>
</dbReference>
<feature type="region of interest" description="Disordered" evidence="1">
    <location>
        <begin position="127"/>
        <end position="155"/>
    </location>
</feature>
<evidence type="ECO:0000313" key="3">
    <source>
        <dbReference type="EMBL" id="OJJ58076.1"/>
    </source>
</evidence>
<dbReference type="GeneID" id="63768381"/>